<organism evidence="5 6">
    <name type="scientific">Oceanobacillus polygoni</name>
    <dbReference type="NCBI Taxonomy" id="1235259"/>
    <lineage>
        <taxon>Bacteria</taxon>
        <taxon>Bacillati</taxon>
        <taxon>Bacillota</taxon>
        <taxon>Bacilli</taxon>
        <taxon>Bacillales</taxon>
        <taxon>Bacillaceae</taxon>
        <taxon>Oceanobacillus</taxon>
    </lineage>
</organism>
<keyword evidence="2" id="KW-0238">DNA-binding</keyword>
<keyword evidence="3" id="KW-0804">Transcription</keyword>
<protein>
    <submittedName>
        <fullName evidence="5">YesN/AraC family two-component response regulator</fullName>
    </submittedName>
</protein>
<evidence type="ECO:0000256" key="1">
    <source>
        <dbReference type="ARBA" id="ARBA00023015"/>
    </source>
</evidence>
<dbReference type="SUPFAM" id="SSF46689">
    <property type="entry name" value="Homeodomain-like"/>
    <property type="match status" value="2"/>
</dbReference>
<comment type="caution">
    <text evidence="5">The sequence shown here is derived from an EMBL/GenBank/DDBJ whole genome shotgun (WGS) entry which is preliminary data.</text>
</comment>
<dbReference type="Gene3D" id="1.10.10.60">
    <property type="entry name" value="Homeodomain-like"/>
    <property type="match status" value="2"/>
</dbReference>
<accession>A0A9X0YVC8</accession>
<sequence length="245" mass="28127">MGKSLESGHRDYTKNQLIKQSHALREGFLYAIQTGNKAKVDEGKLLVNQILKDDSLDILKRIPGNTLRSVKNFLLSHNTLYSYSAEKGGLSAAQAHYISEKYAIMIEHTNSISLLEHIHTNMIDEYSDMSIRFKENENATIVEKVENYIETDFAEDATIEVIAQKIHVHPSHLMRTFKKEKGITISRFRNQKRIKEAKELLKHSNLSMTDIALIVGFNNSQYFSRIFKDEEGITPKEFKQHSSLI</sequence>
<dbReference type="EMBL" id="JAGGMB010000012">
    <property type="protein sequence ID" value="MBP2079072.1"/>
    <property type="molecule type" value="Genomic_DNA"/>
</dbReference>
<dbReference type="PROSITE" id="PS00041">
    <property type="entry name" value="HTH_ARAC_FAMILY_1"/>
    <property type="match status" value="1"/>
</dbReference>
<dbReference type="InterPro" id="IPR020449">
    <property type="entry name" value="Tscrpt_reg_AraC-type_HTH"/>
</dbReference>
<gene>
    <name evidence="5" type="ORF">J2Z64_003341</name>
</gene>
<evidence type="ECO:0000256" key="2">
    <source>
        <dbReference type="ARBA" id="ARBA00023125"/>
    </source>
</evidence>
<dbReference type="RefSeq" id="WP_149474305.1">
    <property type="nucleotide sequence ID" value="NZ_JAGGMB010000012.1"/>
</dbReference>
<proteinExistence type="predicted"/>
<feature type="domain" description="HTH araC/xylS-type" evidence="4">
    <location>
        <begin position="143"/>
        <end position="241"/>
    </location>
</feature>
<reference evidence="5" key="1">
    <citation type="submission" date="2021-03" db="EMBL/GenBank/DDBJ databases">
        <title>Genomic Encyclopedia of Type Strains, Phase IV (KMG-IV): sequencing the most valuable type-strain genomes for metagenomic binning, comparative biology and taxonomic classification.</title>
        <authorList>
            <person name="Goeker M."/>
        </authorList>
    </citation>
    <scope>NUCLEOTIDE SEQUENCE</scope>
    <source>
        <strain evidence="5">DSM 107338</strain>
    </source>
</reference>
<dbReference type="GO" id="GO:0043565">
    <property type="term" value="F:sequence-specific DNA binding"/>
    <property type="evidence" value="ECO:0007669"/>
    <property type="project" value="InterPro"/>
</dbReference>
<evidence type="ECO:0000313" key="5">
    <source>
        <dbReference type="EMBL" id="MBP2079072.1"/>
    </source>
</evidence>
<dbReference type="PANTHER" id="PTHR43280:SF2">
    <property type="entry name" value="HTH-TYPE TRANSCRIPTIONAL REGULATOR EXSA"/>
    <property type="match status" value="1"/>
</dbReference>
<name>A0A9X0YVC8_9BACI</name>
<dbReference type="GO" id="GO:0003700">
    <property type="term" value="F:DNA-binding transcription factor activity"/>
    <property type="evidence" value="ECO:0007669"/>
    <property type="project" value="InterPro"/>
</dbReference>
<dbReference type="InterPro" id="IPR018060">
    <property type="entry name" value="HTH_AraC"/>
</dbReference>
<evidence type="ECO:0000256" key="3">
    <source>
        <dbReference type="ARBA" id="ARBA00023163"/>
    </source>
</evidence>
<evidence type="ECO:0000313" key="6">
    <source>
        <dbReference type="Proteomes" id="UP001138793"/>
    </source>
</evidence>
<keyword evidence="1" id="KW-0805">Transcription regulation</keyword>
<dbReference type="PROSITE" id="PS01124">
    <property type="entry name" value="HTH_ARAC_FAMILY_2"/>
    <property type="match status" value="1"/>
</dbReference>
<dbReference type="PANTHER" id="PTHR43280">
    <property type="entry name" value="ARAC-FAMILY TRANSCRIPTIONAL REGULATOR"/>
    <property type="match status" value="1"/>
</dbReference>
<dbReference type="Pfam" id="PF12833">
    <property type="entry name" value="HTH_18"/>
    <property type="match status" value="1"/>
</dbReference>
<dbReference type="SMART" id="SM00342">
    <property type="entry name" value="HTH_ARAC"/>
    <property type="match status" value="1"/>
</dbReference>
<dbReference type="AlphaFoldDB" id="A0A9X0YVC8"/>
<dbReference type="PRINTS" id="PR00032">
    <property type="entry name" value="HTHARAC"/>
</dbReference>
<keyword evidence="6" id="KW-1185">Reference proteome</keyword>
<dbReference type="InterPro" id="IPR009057">
    <property type="entry name" value="Homeodomain-like_sf"/>
</dbReference>
<dbReference type="Proteomes" id="UP001138793">
    <property type="component" value="Unassembled WGS sequence"/>
</dbReference>
<evidence type="ECO:0000259" key="4">
    <source>
        <dbReference type="PROSITE" id="PS01124"/>
    </source>
</evidence>
<dbReference type="InterPro" id="IPR018062">
    <property type="entry name" value="HTH_AraC-typ_CS"/>
</dbReference>
<dbReference type="OrthoDB" id="247151at2"/>